<feature type="compositionally biased region" description="Polar residues" evidence="1">
    <location>
        <begin position="49"/>
        <end position="59"/>
    </location>
</feature>
<feature type="region of interest" description="Disordered" evidence="1">
    <location>
        <begin position="71"/>
        <end position="120"/>
    </location>
</feature>
<dbReference type="AlphaFoldDB" id="A0A8S2SHC8"/>
<feature type="compositionally biased region" description="Basic and acidic residues" evidence="1">
    <location>
        <begin position="83"/>
        <end position="106"/>
    </location>
</feature>
<dbReference type="EMBL" id="CAJNOK010027891">
    <property type="protein sequence ID" value="CAF1427370.1"/>
    <property type="molecule type" value="Genomic_DNA"/>
</dbReference>
<feature type="region of interest" description="Disordered" evidence="1">
    <location>
        <begin position="1"/>
        <end position="59"/>
    </location>
</feature>
<name>A0A8S2SHC8_9BILA</name>
<evidence type="ECO:0000313" key="4">
    <source>
        <dbReference type="Proteomes" id="UP000682733"/>
    </source>
</evidence>
<accession>A0A8S2SHC8</accession>
<evidence type="ECO:0000256" key="1">
    <source>
        <dbReference type="SAM" id="MobiDB-lite"/>
    </source>
</evidence>
<evidence type="ECO:0000313" key="3">
    <source>
        <dbReference type="EMBL" id="CAF4226228.1"/>
    </source>
</evidence>
<sequence>MPGDPVKQPVYDRNYKSKVKLKRLQSKRFDKRYRKKASERKAAWRARQKQSSQIPSTITITPNRSDLRKAEGIERRRRNTAKIKSENEKLLNKNRQLEKENKKLKGEIASSSTATTSNNASLMSPSKILFDSLTPHARQRATARMMTKKHDLSRGSITKIRDKFGINLSNQNSPTTATATSLNQAVEQFLCNDEISRLSPDKKQMIDGRQIRYLLGHLINIHQRFIVETNHDCSYATFTRNVPQYIVKPKPSDWGTCLCMSSSIINSLSALISPELSNIVTDKTKVKQIVNELNNLKGEKFNITYTEWQRKRSENSSGPISTKTVLTDTMETFIPKFIDEINDLANHIDRVRSQFRTAKQARNDAVTSDDIITLQLDWSENYSLRQSREERSN</sequence>
<organism evidence="3 4">
    <name type="scientific">Didymodactylos carnosus</name>
    <dbReference type="NCBI Taxonomy" id="1234261"/>
    <lineage>
        <taxon>Eukaryota</taxon>
        <taxon>Metazoa</taxon>
        <taxon>Spiralia</taxon>
        <taxon>Gnathifera</taxon>
        <taxon>Rotifera</taxon>
        <taxon>Eurotatoria</taxon>
        <taxon>Bdelloidea</taxon>
        <taxon>Philodinida</taxon>
        <taxon>Philodinidae</taxon>
        <taxon>Didymodactylos</taxon>
    </lineage>
</organism>
<feature type="compositionally biased region" description="Low complexity" evidence="1">
    <location>
        <begin position="109"/>
        <end position="120"/>
    </location>
</feature>
<protein>
    <submittedName>
        <fullName evidence="3">Uncharacterized protein</fullName>
    </submittedName>
</protein>
<dbReference type="Proteomes" id="UP000677228">
    <property type="component" value="Unassembled WGS sequence"/>
</dbReference>
<dbReference type="Proteomes" id="UP000682733">
    <property type="component" value="Unassembled WGS sequence"/>
</dbReference>
<feature type="compositionally biased region" description="Basic residues" evidence="1">
    <location>
        <begin position="16"/>
        <end position="48"/>
    </location>
</feature>
<evidence type="ECO:0000313" key="2">
    <source>
        <dbReference type="EMBL" id="CAF1427370.1"/>
    </source>
</evidence>
<dbReference type="EMBL" id="CAJOBA010049670">
    <property type="protein sequence ID" value="CAF4226228.1"/>
    <property type="molecule type" value="Genomic_DNA"/>
</dbReference>
<reference evidence="3" key="1">
    <citation type="submission" date="2021-02" db="EMBL/GenBank/DDBJ databases">
        <authorList>
            <person name="Nowell W R."/>
        </authorList>
    </citation>
    <scope>NUCLEOTIDE SEQUENCE</scope>
</reference>
<proteinExistence type="predicted"/>
<comment type="caution">
    <text evidence="3">The sequence shown here is derived from an EMBL/GenBank/DDBJ whole genome shotgun (WGS) entry which is preliminary data.</text>
</comment>
<gene>
    <name evidence="2" type="ORF">OVA965_LOCUS33905</name>
    <name evidence="3" type="ORF">TMI583_LOCUS34811</name>
</gene>